<keyword evidence="2" id="KW-0863">Zinc-finger</keyword>
<gene>
    <name evidence="7" type="ORF">J5N97_015229</name>
</gene>
<dbReference type="Proteomes" id="UP001085076">
    <property type="component" value="Miscellaneous, Linkage group lg03"/>
</dbReference>
<feature type="compositionally biased region" description="Low complexity" evidence="4">
    <location>
        <begin position="214"/>
        <end position="228"/>
    </location>
</feature>
<comment type="caution">
    <text evidence="7">The sequence shown here is derived from an EMBL/GenBank/DDBJ whole genome shotgun (WGS) entry which is preliminary data.</text>
</comment>
<keyword evidence="5" id="KW-0812">Transmembrane</keyword>
<feature type="region of interest" description="Disordered" evidence="4">
    <location>
        <begin position="975"/>
        <end position="1011"/>
    </location>
</feature>
<feature type="compositionally biased region" description="Basic and acidic residues" evidence="4">
    <location>
        <begin position="463"/>
        <end position="488"/>
    </location>
</feature>
<dbReference type="Pfam" id="PF07496">
    <property type="entry name" value="zf-CW"/>
    <property type="match status" value="1"/>
</dbReference>
<accession>A0A9D5HK96</accession>
<evidence type="ECO:0000256" key="3">
    <source>
        <dbReference type="ARBA" id="ARBA00022833"/>
    </source>
</evidence>
<feature type="compositionally biased region" description="Basic and acidic residues" evidence="4">
    <location>
        <begin position="1330"/>
        <end position="1344"/>
    </location>
</feature>
<feature type="region of interest" description="Disordered" evidence="4">
    <location>
        <begin position="1126"/>
        <end position="1219"/>
    </location>
</feature>
<feature type="region of interest" description="Disordered" evidence="4">
    <location>
        <begin position="214"/>
        <end position="236"/>
    </location>
</feature>
<keyword evidence="5" id="KW-1133">Transmembrane helix</keyword>
<feature type="compositionally biased region" description="Polar residues" evidence="4">
    <location>
        <begin position="94"/>
        <end position="116"/>
    </location>
</feature>
<evidence type="ECO:0000256" key="4">
    <source>
        <dbReference type="SAM" id="MobiDB-lite"/>
    </source>
</evidence>
<dbReference type="PROSITE" id="PS51050">
    <property type="entry name" value="ZF_CW"/>
    <property type="match status" value="1"/>
</dbReference>
<feature type="region of interest" description="Disordered" evidence="4">
    <location>
        <begin position="1532"/>
        <end position="1562"/>
    </location>
</feature>
<dbReference type="OrthoDB" id="757982at2759"/>
<keyword evidence="5" id="KW-0472">Membrane</keyword>
<feature type="compositionally biased region" description="Polar residues" evidence="4">
    <location>
        <begin position="1346"/>
        <end position="1362"/>
    </location>
</feature>
<feature type="compositionally biased region" description="Polar residues" evidence="4">
    <location>
        <begin position="984"/>
        <end position="996"/>
    </location>
</feature>
<reference evidence="7" key="2">
    <citation type="journal article" date="2022" name="Hortic Res">
        <title>The genome of Dioscorea zingiberensis sheds light on the biosynthesis, origin and evolution of the medicinally important diosgenin saponins.</title>
        <authorList>
            <person name="Li Y."/>
            <person name="Tan C."/>
            <person name="Li Z."/>
            <person name="Guo J."/>
            <person name="Li S."/>
            <person name="Chen X."/>
            <person name="Wang C."/>
            <person name="Dai X."/>
            <person name="Yang H."/>
            <person name="Song W."/>
            <person name="Hou L."/>
            <person name="Xu J."/>
            <person name="Tong Z."/>
            <person name="Xu A."/>
            <person name="Yuan X."/>
            <person name="Wang W."/>
            <person name="Yang Q."/>
            <person name="Chen L."/>
            <person name="Sun Z."/>
            <person name="Wang K."/>
            <person name="Pan B."/>
            <person name="Chen J."/>
            <person name="Bao Y."/>
            <person name="Liu F."/>
            <person name="Qi X."/>
            <person name="Gang D.R."/>
            <person name="Wen J."/>
            <person name="Li J."/>
        </authorList>
    </citation>
    <scope>NUCLEOTIDE SEQUENCE</scope>
    <source>
        <strain evidence="7">Dzin_1.0</strain>
    </source>
</reference>
<feature type="region of interest" description="Disordered" evidence="4">
    <location>
        <begin position="1471"/>
        <end position="1501"/>
    </location>
</feature>
<evidence type="ECO:0000259" key="6">
    <source>
        <dbReference type="PROSITE" id="PS51050"/>
    </source>
</evidence>
<evidence type="ECO:0000313" key="8">
    <source>
        <dbReference type="Proteomes" id="UP001085076"/>
    </source>
</evidence>
<feature type="region of interest" description="Disordered" evidence="4">
    <location>
        <begin position="865"/>
        <end position="891"/>
    </location>
</feature>
<feature type="region of interest" description="Disordered" evidence="4">
    <location>
        <begin position="301"/>
        <end position="336"/>
    </location>
</feature>
<feature type="region of interest" description="Disordered" evidence="4">
    <location>
        <begin position="521"/>
        <end position="572"/>
    </location>
</feature>
<feature type="compositionally biased region" description="Basic and acidic residues" evidence="4">
    <location>
        <begin position="1196"/>
        <end position="1212"/>
    </location>
</feature>
<keyword evidence="3" id="KW-0862">Zinc</keyword>
<keyword evidence="1" id="KW-0479">Metal-binding</keyword>
<dbReference type="Pfam" id="PF24756">
    <property type="entry name" value="THD_CWZF3-5-7"/>
    <property type="match status" value="1"/>
</dbReference>
<evidence type="ECO:0000256" key="5">
    <source>
        <dbReference type="SAM" id="Phobius"/>
    </source>
</evidence>
<dbReference type="PANTHER" id="PTHR46524:SF7">
    <property type="entry name" value="CW-TYPE ZINC FINGER"/>
    <property type="match status" value="1"/>
</dbReference>
<dbReference type="PANTHER" id="PTHR46524">
    <property type="entry name" value="CW-TYPE ZINC FINGER"/>
    <property type="match status" value="1"/>
</dbReference>
<dbReference type="InterPro" id="IPR056406">
    <property type="entry name" value="THD_CWZF3/5/7"/>
</dbReference>
<feature type="region of interest" description="Disordered" evidence="4">
    <location>
        <begin position="797"/>
        <end position="821"/>
    </location>
</feature>
<dbReference type="GO" id="GO:0008270">
    <property type="term" value="F:zinc ion binding"/>
    <property type="evidence" value="ECO:0007669"/>
    <property type="project" value="UniProtKB-KW"/>
</dbReference>
<feature type="region of interest" description="Disordered" evidence="4">
    <location>
        <begin position="1314"/>
        <end position="1369"/>
    </location>
</feature>
<feature type="compositionally biased region" description="Low complexity" evidence="4">
    <location>
        <begin position="922"/>
        <end position="936"/>
    </location>
</feature>
<organism evidence="7 8">
    <name type="scientific">Dioscorea zingiberensis</name>
    <dbReference type="NCBI Taxonomy" id="325984"/>
    <lineage>
        <taxon>Eukaryota</taxon>
        <taxon>Viridiplantae</taxon>
        <taxon>Streptophyta</taxon>
        <taxon>Embryophyta</taxon>
        <taxon>Tracheophyta</taxon>
        <taxon>Spermatophyta</taxon>
        <taxon>Magnoliopsida</taxon>
        <taxon>Liliopsida</taxon>
        <taxon>Dioscoreales</taxon>
        <taxon>Dioscoreaceae</taxon>
        <taxon>Dioscorea</taxon>
    </lineage>
</organism>
<name>A0A9D5HK96_9LILI</name>
<feature type="compositionally biased region" description="Polar residues" evidence="4">
    <location>
        <begin position="535"/>
        <end position="546"/>
    </location>
</feature>
<feature type="compositionally biased region" description="Basic and acidic residues" evidence="4">
    <location>
        <begin position="315"/>
        <end position="325"/>
    </location>
</feature>
<evidence type="ECO:0000313" key="7">
    <source>
        <dbReference type="EMBL" id="KAJ0979755.1"/>
    </source>
</evidence>
<reference evidence="7" key="1">
    <citation type="submission" date="2021-03" db="EMBL/GenBank/DDBJ databases">
        <authorList>
            <person name="Li Z."/>
            <person name="Yang C."/>
        </authorList>
    </citation>
    <scope>NUCLEOTIDE SEQUENCE</scope>
    <source>
        <strain evidence="7">Dzin_1.0</strain>
        <tissue evidence="7">Leaf</tissue>
    </source>
</reference>
<feature type="compositionally biased region" description="Polar residues" evidence="4">
    <location>
        <begin position="420"/>
        <end position="433"/>
    </location>
</feature>
<dbReference type="Gene3D" id="3.30.40.100">
    <property type="match status" value="1"/>
</dbReference>
<keyword evidence="8" id="KW-1185">Reference proteome</keyword>
<proteinExistence type="predicted"/>
<feature type="transmembrane region" description="Helical" evidence="5">
    <location>
        <begin position="1851"/>
        <end position="1870"/>
    </location>
</feature>
<dbReference type="EMBL" id="JAGGNH010000003">
    <property type="protein sequence ID" value="KAJ0979755.1"/>
    <property type="molecule type" value="Genomic_DNA"/>
</dbReference>
<feature type="domain" description="CW-type" evidence="6">
    <location>
        <begin position="676"/>
        <end position="730"/>
    </location>
</feature>
<feature type="region of interest" description="Disordered" evidence="4">
    <location>
        <begin position="911"/>
        <end position="938"/>
    </location>
</feature>
<feature type="compositionally biased region" description="Basic and acidic residues" evidence="4">
    <location>
        <begin position="1548"/>
        <end position="1559"/>
    </location>
</feature>
<dbReference type="InterPro" id="IPR055300">
    <property type="entry name" value="CWZF3/5/7"/>
</dbReference>
<dbReference type="InterPro" id="IPR011124">
    <property type="entry name" value="Znf_CW"/>
</dbReference>
<feature type="region of interest" description="Disordered" evidence="4">
    <location>
        <begin position="94"/>
        <end position="122"/>
    </location>
</feature>
<feature type="region of interest" description="Disordered" evidence="4">
    <location>
        <begin position="420"/>
        <end position="488"/>
    </location>
</feature>
<evidence type="ECO:0000256" key="2">
    <source>
        <dbReference type="ARBA" id="ARBA00022771"/>
    </source>
</evidence>
<sequence>MLTVGRREDGRKGIELGFGGRMEENELEEGEACFGHEVEASSPEKDLTNLSYIDEKLQDVLGHFQKDFEGGLSANLGAMFGGYGSFLPTYQRSPSVWSHPTRSPANASSHNGSKSPCNPALMAAHQNPPVLTSASINKTCPVLTAAPSSDKSFKKDSGTNAIISGDAISQHDSISALVNGNDQKMLKVRIKVGPENASATNKAAIYSGLGLDISPSSSPEDSPCMSEENSTDVRDPPIESPMTIIQVMTCFAVPGGFVLSPLHDSLLYLKEKEHSFLKNVRTDMPNIGNQVTSATFTDLTPSTRDRKNHLQKKVKSSEKSGKAIDVRSSNGKGDVSSIAKRETDVEVLDGQDICSDGLHFASCSRDIEGKEGRQDFGEFSKGSKMYDLPLELNKLSAKGRLCSSESVKDSQLYLMESLGNTGVGTSANETVASKGNLGSKPSLPEKVREEGNSSNHENASADIQKEGRVKPEKFYDTVKSDPDENKDRKDLGVRYAEPAKQNQAHKVNLYERDGEMMFQAREQPSEGKGKRKKSQTNSAPSLQSMKKNPKTSSSTKIKEKKNRSHSKSEFSDDKFKELKFQDEYSRNLCKESHVELGDIKAEQMDYRTRVLHTKDKMGIKHENDDRLPFDEKPKERPVIRRVDNHLISEEVTASIVAPLASNDPTSDAVIAPNAPVVIEENWVGCDKCQKWRLLPYGTNPGLLPKKWQCNMLNWLGPGMNRCSVSEEETTKALHALYQLPVSQCNTNANDVNAVAASNIALAEGQYLNHTFGNNMINVPTTGKKKHKLKDPSNLVNGHGPAMGQTSASVKRNQQASVKSRSLTDVNQYQLESNRLSKAVLEHANNPTDFASDKQKHKDEGKLKILGRHSDGGDFVGNAGRPSKFKSKKEVDQDGFTLSKKLKKEELHYASEGWPSDHEGAGNVLSTTNNTLSTDLSRQNMQRYDGFSSSKEAKFDSEGILPTSNKRIKVQTQALSNGEVKDHVNGSNLENSKPGSSSKKRKNKVSQETKSYQEIIHDDQHLMDSRVDAREAFSENELKREKKPKVLKAEVKDTQKADGRFEKKGRMAKILFTGSRQFPVYGMVENNGFAVKEEQREQFQVNAVPGQVSEVMEPFKKDSGYVQSLAAATSSSSKVSSSRKSRGNFQEARGSPVESVSSSPFRDSYSDKLLPSRRKSGRKDDAVNTGFTAIGSPKNYSDGEHDAGSEHPERMKDNASSFQGRSIEGHRAVESRVLDSMRVKYDYKDNEANKNYEGKDKDGLHFTLFGDTRDDFSPTEFEGRNVINVTSNLSRQHHKYEPSERDHFRDLDKVNNHHLANGATQRKSCKSSSQSREKLSSKSGLDKNKSKVSGSLSRQVELPSSKNGPDCQDVIRSTSHDNYCKDFRDRNYAYQEKDLVDAVKKESLVKSSFIGGRGSHSDNDVQGNLEIQSSGMFHKQHKDVNSRDAVSGDGCGKSMLQETPKLDPHLDDKKLIDRSEMAPGRGKSQSLVSARDKQETQMRGDQSMLTAVKGSKSEICPPDAANIDFKVIKSRKPDEENGTHEGNLNQASRSDHRSPGRRDGQSAANVLKEARDLKHTANRLKSEGLEHESTGLYFQAAMKFLHYASLLEPHVESARHGEGTQSVQMYSETARLCEFCAHEYERCKEMAAAALAYKCVEVAYMKVTYFKHSSASKDRQELQTALQMGVPGESPSSSASDVDNLNNQVTLDKSTSARGVSSPQVAGNHVVVARNRPNFLRLLNYANETVCAFEASKKMHLAFASASSGLDKDSVGRLSSVKKVLDFNFHNVERLLQLIRFSMESINYYLIPQRLGCRLLFDTTKSVFKIVNERQGILVTCKVLTGFGYICKSWELLVAASYFGALFIVPHLFILKLTDSLVALYEVKENLGCINLVYEVPSFSSVPFW</sequence>
<feature type="compositionally biased region" description="Polar residues" evidence="4">
    <location>
        <begin position="803"/>
        <end position="821"/>
    </location>
</feature>
<evidence type="ECO:0000256" key="1">
    <source>
        <dbReference type="ARBA" id="ARBA00022723"/>
    </source>
</evidence>
<protein>
    <recommendedName>
        <fullName evidence="6">CW-type domain-containing protein</fullName>
    </recommendedName>
</protein>